<evidence type="ECO:0000313" key="1">
    <source>
        <dbReference type="EMBL" id="KAI5682153.1"/>
    </source>
</evidence>
<name>A0ACC0CBJ8_CATRO</name>
<keyword evidence="2" id="KW-1185">Reference proteome</keyword>
<protein>
    <submittedName>
        <fullName evidence="1">Uncharacterized protein</fullName>
    </submittedName>
</protein>
<proteinExistence type="predicted"/>
<organism evidence="1 2">
    <name type="scientific">Catharanthus roseus</name>
    <name type="common">Madagascar periwinkle</name>
    <name type="synonym">Vinca rosea</name>
    <dbReference type="NCBI Taxonomy" id="4058"/>
    <lineage>
        <taxon>Eukaryota</taxon>
        <taxon>Viridiplantae</taxon>
        <taxon>Streptophyta</taxon>
        <taxon>Embryophyta</taxon>
        <taxon>Tracheophyta</taxon>
        <taxon>Spermatophyta</taxon>
        <taxon>Magnoliopsida</taxon>
        <taxon>eudicotyledons</taxon>
        <taxon>Gunneridae</taxon>
        <taxon>Pentapetalae</taxon>
        <taxon>asterids</taxon>
        <taxon>lamiids</taxon>
        <taxon>Gentianales</taxon>
        <taxon>Apocynaceae</taxon>
        <taxon>Rauvolfioideae</taxon>
        <taxon>Vinceae</taxon>
        <taxon>Catharanthinae</taxon>
        <taxon>Catharanthus</taxon>
    </lineage>
</organism>
<evidence type="ECO:0000313" key="2">
    <source>
        <dbReference type="Proteomes" id="UP001060085"/>
    </source>
</evidence>
<gene>
    <name evidence="1" type="ORF">M9H77_03381</name>
</gene>
<reference evidence="2" key="1">
    <citation type="journal article" date="2023" name="Nat. Plants">
        <title>Single-cell RNA sequencing provides a high-resolution roadmap for understanding the multicellular compartmentation of specialized metabolism.</title>
        <authorList>
            <person name="Sun S."/>
            <person name="Shen X."/>
            <person name="Li Y."/>
            <person name="Li Y."/>
            <person name="Wang S."/>
            <person name="Li R."/>
            <person name="Zhang H."/>
            <person name="Shen G."/>
            <person name="Guo B."/>
            <person name="Wei J."/>
            <person name="Xu J."/>
            <person name="St-Pierre B."/>
            <person name="Chen S."/>
            <person name="Sun C."/>
        </authorList>
    </citation>
    <scope>NUCLEOTIDE SEQUENCE [LARGE SCALE GENOMIC DNA]</scope>
</reference>
<sequence>MATVFSPSAVLSSSSTNTTTTPSSPKPPLQPPPSKSQLAIPASKTSLANITTTLAATALATTILTTIPPSLADSPTAYTLYYGTAASAANYGGYGGNSDKKASAEYIYDVPDGWKERLVSKVEKGTNGTDSEFYNPKKKSEKEYLTFLSGFRQLAPKDVVLNNLALSDVSLQDLIATADSVTSEEKKDENGQLYYVYEIDGLGAHSLISVTCAKNKLYAHFVNAPAPEWKRDRDTLKHIHESFKTVG</sequence>
<dbReference type="EMBL" id="CM044701">
    <property type="protein sequence ID" value="KAI5682153.1"/>
    <property type="molecule type" value="Genomic_DNA"/>
</dbReference>
<comment type="caution">
    <text evidence="1">The sequence shown here is derived from an EMBL/GenBank/DDBJ whole genome shotgun (WGS) entry which is preliminary data.</text>
</comment>
<dbReference type="Proteomes" id="UP001060085">
    <property type="component" value="Linkage Group LG01"/>
</dbReference>
<accession>A0ACC0CBJ8</accession>